<name>A0A286UG59_9AGAM</name>
<dbReference type="AlphaFoldDB" id="A0A286UG59"/>
<evidence type="ECO:0000313" key="2">
    <source>
        <dbReference type="Proteomes" id="UP000217199"/>
    </source>
</evidence>
<keyword evidence="2" id="KW-1185">Reference proteome</keyword>
<dbReference type="EMBL" id="NBII01000005">
    <property type="protein sequence ID" value="PAV18596.1"/>
    <property type="molecule type" value="Genomic_DNA"/>
</dbReference>
<dbReference type="InParanoid" id="A0A286UG59"/>
<evidence type="ECO:0000313" key="1">
    <source>
        <dbReference type="EMBL" id="PAV18596.1"/>
    </source>
</evidence>
<organism evidence="1 2">
    <name type="scientific">Pyrrhoderma noxium</name>
    <dbReference type="NCBI Taxonomy" id="2282107"/>
    <lineage>
        <taxon>Eukaryota</taxon>
        <taxon>Fungi</taxon>
        <taxon>Dikarya</taxon>
        <taxon>Basidiomycota</taxon>
        <taxon>Agaricomycotina</taxon>
        <taxon>Agaricomycetes</taxon>
        <taxon>Hymenochaetales</taxon>
        <taxon>Hymenochaetaceae</taxon>
        <taxon>Pyrrhoderma</taxon>
    </lineage>
</organism>
<dbReference type="Proteomes" id="UP000217199">
    <property type="component" value="Unassembled WGS sequence"/>
</dbReference>
<gene>
    <name evidence="1" type="ORF">PNOK_0543800</name>
</gene>
<reference evidence="1 2" key="1">
    <citation type="journal article" date="2017" name="Mol. Ecol.">
        <title>Comparative and population genomic landscape of Phellinus noxius: A hypervariable fungus causing root rot in trees.</title>
        <authorList>
            <person name="Chung C.L."/>
            <person name="Lee T.J."/>
            <person name="Akiba M."/>
            <person name="Lee H.H."/>
            <person name="Kuo T.H."/>
            <person name="Liu D."/>
            <person name="Ke H.M."/>
            <person name="Yokoi T."/>
            <person name="Roa M.B."/>
            <person name="Lu M.J."/>
            <person name="Chang Y.Y."/>
            <person name="Ann P.J."/>
            <person name="Tsai J.N."/>
            <person name="Chen C.Y."/>
            <person name="Tzean S.S."/>
            <person name="Ota Y."/>
            <person name="Hattori T."/>
            <person name="Sahashi N."/>
            <person name="Liou R.F."/>
            <person name="Kikuchi T."/>
            <person name="Tsai I.J."/>
        </authorList>
    </citation>
    <scope>NUCLEOTIDE SEQUENCE [LARGE SCALE GENOMIC DNA]</scope>
    <source>
        <strain evidence="1 2">FFPRI411160</strain>
    </source>
</reference>
<sequence>MQRQRLRTKQYKTGASRCLGSKIVLFPLVTGSHGLPISREYNSNHGALLRDPDRLESLGESFQIYFHWPGYTYPLHEYVEVSRRTRSEVAAQCLKALEFYISVGIPFLTAPGLSSDLGVFVEFEKEPLWEGHAL</sequence>
<protein>
    <submittedName>
        <fullName evidence="1">Uncharacterized protein</fullName>
    </submittedName>
</protein>
<proteinExistence type="predicted"/>
<comment type="caution">
    <text evidence="1">The sequence shown here is derived from an EMBL/GenBank/DDBJ whole genome shotgun (WGS) entry which is preliminary data.</text>
</comment>
<accession>A0A286UG59</accession>